<comment type="similarity">
    <text evidence="1">Belongs to the universal stress protein A family.</text>
</comment>
<evidence type="ECO:0000259" key="2">
    <source>
        <dbReference type="Pfam" id="PF00582"/>
    </source>
</evidence>
<proteinExistence type="inferred from homology"/>
<dbReference type="InterPro" id="IPR006016">
    <property type="entry name" value="UspA"/>
</dbReference>
<feature type="domain" description="UspA" evidence="2">
    <location>
        <begin position="4"/>
        <end position="155"/>
    </location>
</feature>
<dbReference type="EMBL" id="FXUB01000003">
    <property type="protein sequence ID" value="SMP14009.1"/>
    <property type="molecule type" value="Genomic_DNA"/>
</dbReference>
<keyword evidence="4" id="KW-1185">Reference proteome</keyword>
<dbReference type="PRINTS" id="PR01438">
    <property type="entry name" value="UNVRSLSTRESS"/>
</dbReference>
<evidence type="ECO:0000313" key="3">
    <source>
        <dbReference type="EMBL" id="SMP14009.1"/>
    </source>
</evidence>
<dbReference type="SUPFAM" id="SSF52402">
    <property type="entry name" value="Adenine nucleotide alpha hydrolases-like"/>
    <property type="match status" value="1"/>
</dbReference>
<dbReference type="Gene3D" id="3.40.50.620">
    <property type="entry name" value="HUPs"/>
    <property type="match status" value="1"/>
</dbReference>
<name>A0ABY1NN27_9BACT</name>
<evidence type="ECO:0000256" key="1">
    <source>
        <dbReference type="ARBA" id="ARBA00008791"/>
    </source>
</evidence>
<dbReference type="RefSeq" id="WP_283400695.1">
    <property type="nucleotide sequence ID" value="NZ_FXUB01000003.1"/>
</dbReference>
<dbReference type="Pfam" id="PF00582">
    <property type="entry name" value="Usp"/>
    <property type="match status" value="1"/>
</dbReference>
<sequence>MPLFKKVLYPTDFSELAEVSKNYVIKLREAGAEEVVLLHVIHPLEFSLPQFDDPFALDVATIYAHLPEIEKEIIKRHEELMNEIESELREKGFKVDKVLVVGDPKEEIVRVAEEKNVNVIVIGYHGKGLLERILEMGSTAKAVIRKAKCPVLVVKKEFREE</sequence>
<accession>A0ABY1NN27</accession>
<comment type="caution">
    <text evidence="3">The sequence shown here is derived from an EMBL/GenBank/DDBJ whole genome shotgun (WGS) entry which is preliminary data.</text>
</comment>
<dbReference type="CDD" id="cd00293">
    <property type="entry name" value="USP-like"/>
    <property type="match status" value="1"/>
</dbReference>
<dbReference type="InterPro" id="IPR014729">
    <property type="entry name" value="Rossmann-like_a/b/a_fold"/>
</dbReference>
<protein>
    <submittedName>
        <fullName evidence="3">Nucleotide-binding universal stress protein, UspA family</fullName>
    </submittedName>
</protein>
<dbReference type="InterPro" id="IPR006015">
    <property type="entry name" value="Universal_stress_UspA"/>
</dbReference>
<reference evidence="3 4" key="1">
    <citation type="submission" date="2017-05" db="EMBL/GenBank/DDBJ databases">
        <authorList>
            <person name="Varghese N."/>
            <person name="Submissions S."/>
        </authorList>
    </citation>
    <scope>NUCLEOTIDE SEQUENCE [LARGE SCALE GENOMIC DNA]</scope>
    <source>
        <strain evidence="3 4">DSM 15522</strain>
    </source>
</reference>
<dbReference type="PANTHER" id="PTHR46268:SF26">
    <property type="entry name" value="UNIVERSAL STRESS PROTEIN MJ0577"/>
    <property type="match status" value="1"/>
</dbReference>
<dbReference type="Proteomes" id="UP001157911">
    <property type="component" value="Unassembled WGS sequence"/>
</dbReference>
<evidence type="ECO:0000313" key="4">
    <source>
        <dbReference type="Proteomes" id="UP001157911"/>
    </source>
</evidence>
<organism evidence="3 4">
    <name type="scientific">Desulfurobacterium pacificum</name>
    <dbReference type="NCBI Taxonomy" id="240166"/>
    <lineage>
        <taxon>Bacteria</taxon>
        <taxon>Pseudomonadati</taxon>
        <taxon>Aquificota</taxon>
        <taxon>Aquificia</taxon>
        <taxon>Desulfurobacteriales</taxon>
        <taxon>Desulfurobacteriaceae</taxon>
        <taxon>Desulfurobacterium</taxon>
    </lineage>
</organism>
<gene>
    <name evidence="3" type="ORF">SAMN06265339_1236</name>
</gene>
<dbReference type="PANTHER" id="PTHR46268">
    <property type="entry name" value="STRESS RESPONSE PROTEIN NHAX"/>
    <property type="match status" value="1"/>
</dbReference>